<evidence type="ECO:0000313" key="1">
    <source>
        <dbReference type="EMBL" id="AFK07524.1"/>
    </source>
</evidence>
<evidence type="ECO:0000313" key="2">
    <source>
        <dbReference type="Proteomes" id="UP000002881"/>
    </source>
</evidence>
<proteinExistence type="predicted"/>
<reference evidence="1 2" key="1">
    <citation type="journal article" date="2012" name="Genome Biol. Evol.">
        <title>Genome Sequence of the Mesophilic Thermotogales Bacterium Mesotoga prima MesG1.Ag.4.2 Reveals the Largest Thermotogales Genome To Date.</title>
        <authorList>
            <person name="Zhaxybayeva O."/>
            <person name="Swithers K.S."/>
            <person name="Foght J."/>
            <person name="Green A.G."/>
            <person name="Bruce D."/>
            <person name="Detter C."/>
            <person name="Han S."/>
            <person name="Teshima H."/>
            <person name="Han J."/>
            <person name="Woyke T."/>
            <person name="Pitluck S."/>
            <person name="Nolan M."/>
            <person name="Ivanova N."/>
            <person name="Pati A."/>
            <person name="Land M.L."/>
            <person name="Dlutek M."/>
            <person name="Doolittle W.F."/>
            <person name="Noll K.M."/>
            <person name="Nesbo C.L."/>
        </authorList>
    </citation>
    <scope>NUCLEOTIDE SEQUENCE [LARGE SCALE GENOMIC DNA]</scope>
    <source>
        <strain evidence="2">mesG1.Ag.4.2</strain>
    </source>
</reference>
<name>I2F6H1_9BACT</name>
<protein>
    <submittedName>
        <fullName evidence="1">Uncharacterized protein</fullName>
    </submittedName>
</protein>
<organism evidence="1 2">
    <name type="scientific">Mesotoga prima MesG1.Ag.4.2</name>
    <dbReference type="NCBI Taxonomy" id="660470"/>
    <lineage>
        <taxon>Bacteria</taxon>
        <taxon>Thermotogati</taxon>
        <taxon>Thermotogota</taxon>
        <taxon>Thermotogae</taxon>
        <taxon>Kosmotogales</taxon>
        <taxon>Kosmotogaceae</taxon>
        <taxon>Mesotoga</taxon>
    </lineage>
</organism>
<dbReference type="STRING" id="660470.Theba_1874"/>
<keyword evidence="2" id="KW-1185">Reference proteome</keyword>
<accession>I2F6H1</accession>
<dbReference type="KEGG" id="mpg:Theba_1874"/>
<dbReference type="AlphaFoldDB" id="I2F6H1"/>
<gene>
    <name evidence="1" type="ORF">Theba_1874</name>
</gene>
<dbReference type="HOGENOM" id="CLU_3390223_0_0_0"/>
<dbReference type="Proteomes" id="UP000002881">
    <property type="component" value="Chromosome"/>
</dbReference>
<dbReference type="EMBL" id="CP003532">
    <property type="protein sequence ID" value="AFK07524.1"/>
    <property type="molecule type" value="Genomic_DNA"/>
</dbReference>
<sequence length="32" mass="3600">MKKGSLKIGKDVQKEIDKARSASIRYGNFFAL</sequence>